<gene>
    <name evidence="1" type="ORF">Sjap_015278</name>
</gene>
<proteinExistence type="predicted"/>
<accession>A0AAP0IIT4</accession>
<evidence type="ECO:0000313" key="2">
    <source>
        <dbReference type="Proteomes" id="UP001417504"/>
    </source>
</evidence>
<dbReference type="Proteomes" id="UP001417504">
    <property type="component" value="Unassembled WGS sequence"/>
</dbReference>
<sequence>MGSLNENLYAMKAVNGELALRNKLQSVKMEKNNLVLVSLYELSLEVVWLHVVTLT</sequence>
<dbReference type="AlphaFoldDB" id="A0AAP0IIT4"/>
<reference evidence="1 2" key="1">
    <citation type="submission" date="2024-01" db="EMBL/GenBank/DDBJ databases">
        <title>Genome assemblies of Stephania.</title>
        <authorList>
            <person name="Yang L."/>
        </authorList>
    </citation>
    <scope>NUCLEOTIDE SEQUENCE [LARGE SCALE GENOMIC DNA]</scope>
    <source>
        <strain evidence="1">QJT</strain>
        <tissue evidence="1">Leaf</tissue>
    </source>
</reference>
<organism evidence="1 2">
    <name type="scientific">Stephania japonica</name>
    <dbReference type="NCBI Taxonomy" id="461633"/>
    <lineage>
        <taxon>Eukaryota</taxon>
        <taxon>Viridiplantae</taxon>
        <taxon>Streptophyta</taxon>
        <taxon>Embryophyta</taxon>
        <taxon>Tracheophyta</taxon>
        <taxon>Spermatophyta</taxon>
        <taxon>Magnoliopsida</taxon>
        <taxon>Ranunculales</taxon>
        <taxon>Menispermaceae</taxon>
        <taxon>Menispermoideae</taxon>
        <taxon>Cissampelideae</taxon>
        <taxon>Stephania</taxon>
    </lineage>
</organism>
<comment type="caution">
    <text evidence="1">The sequence shown here is derived from an EMBL/GenBank/DDBJ whole genome shotgun (WGS) entry which is preliminary data.</text>
</comment>
<protein>
    <submittedName>
        <fullName evidence="1">Uncharacterized protein</fullName>
    </submittedName>
</protein>
<name>A0AAP0IIT4_9MAGN</name>
<keyword evidence="2" id="KW-1185">Reference proteome</keyword>
<dbReference type="EMBL" id="JBBNAE010000006">
    <property type="protein sequence ID" value="KAK9116331.1"/>
    <property type="molecule type" value="Genomic_DNA"/>
</dbReference>
<evidence type="ECO:0000313" key="1">
    <source>
        <dbReference type="EMBL" id="KAK9116331.1"/>
    </source>
</evidence>